<keyword evidence="2" id="KW-1185">Reference proteome</keyword>
<proteinExistence type="predicted"/>
<dbReference type="Proteomes" id="UP000814033">
    <property type="component" value="Unassembled WGS sequence"/>
</dbReference>
<reference evidence="1" key="2">
    <citation type="journal article" date="2022" name="New Phytol.">
        <title>Evolutionary transition to the ectomycorrhizal habit in the genomes of a hyperdiverse lineage of mushroom-forming fungi.</title>
        <authorList>
            <person name="Looney B."/>
            <person name="Miyauchi S."/>
            <person name="Morin E."/>
            <person name="Drula E."/>
            <person name="Courty P.E."/>
            <person name="Kohler A."/>
            <person name="Kuo A."/>
            <person name="LaButti K."/>
            <person name="Pangilinan J."/>
            <person name="Lipzen A."/>
            <person name="Riley R."/>
            <person name="Andreopoulos W."/>
            <person name="He G."/>
            <person name="Johnson J."/>
            <person name="Nolan M."/>
            <person name="Tritt A."/>
            <person name="Barry K.W."/>
            <person name="Grigoriev I.V."/>
            <person name="Nagy L.G."/>
            <person name="Hibbett D."/>
            <person name="Henrissat B."/>
            <person name="Matheny P.B."/>
            <person name="Labbe J."/>
            <person name="Martin F.M."/>
        </authorList>
    </citation>
    <scope>NUCLEOTIDE SEQUENCE</scope>
    <source>
        <strain evidence="1">FP105234-sp</strain>
    </source>
</reference>
<evidence type="ECO:0000313" key="2">
    <source>
        <dbReference type="Proteomes" id="UP000814033"/>
    </source>
</evidence>
<gene>
    <name evidence="1" type="ORF">FA95DRAFT_610115</name>
</gene>
<evidence type="ECO:0000313" key="1">
    <source>
        <dbReference type="EMBL" id="KAI0042162.1"/>
    </source>
</evidence>
<accession>A0ACB8RE40</accession>
<protein>
    <submittedName>
        <fullName evidence="1">Uncharacterized protein</fullName>
    </submittedName>
</protein>
<organism evidence="1 2">
    <name type="scientific">Auriscalpium vulgare</name>
    <dbReference type="NCBI Taxonomy" id="40419"/>
    <lineage>
        <taxon>Eukaryota</taxon>
        <taxon>Fungi</taxon>
        <taxon>Dikarya</taxon>
        <taxon>Basidiomycota</taxon>
        <taxon>Agaricomycotina</taxon>
        <taxon>Agaricomycetes</taxon>
        <taxon>Russulales</taxon>
        <taxon>Auriscalpiaceae</taxon>
        <taxon>Auriscalpium</taxon>
    </lineage>
</organism>
<name>A0ACB8RE40_9AGAM</name>
<comment type="caution">
    <text evidence="1">The sequence shown here is derived from an EMBL/GenBank/DDBJ whole genome shotgun (WGS) entry which is preliminary data.</text>
</comment>
<dbReference type="EMBL" id="MU276080">
    <property type="protein sequence ID" value="KAI0042162.1"/>
    <property type="molecule type" value="Genomic_DNA"/>
</dbReference>
<reference evidence="1" key="1">
    <citation type="submission" date="2021-02" db="EMBL/GenBank/DDBJ databases">
        <authorList>
            <consortium name="DOE Joint Genome Institute"/>
            <person name="Ahrendt S."/>
            <person name="Looney B.P."/>
            <person name="Miyauchi S."/>
            <person name="Morin E."/>
            <person name="Drula E."/>
            <person name="Courty P.E."/>
            <person name="Chicoki N."/>
            <person name="Fauchery L."/>
            <person name="Kohler A."/>
            <person name="Kuo A."/>
            <person name="Labutti K."/>
            <person name="Pangilinan J."/>
            <person name="Lipzen A."/>
            <person name="Riley R."/>
            <person name="Andreopoulos W."/>
            <person name="He G."/>
            <person name="Johnson J."/>
            <person name="Barry K.W."/>
            <person name="Grigoriev I.V."/>
            <person name="Nagy L."/>
            <person name="Hibbett D."/>
            <person name="Henrissat B."/>
            <person name="Matheny P.B."/>
            <person name="Labbe J."/>
            <person name="Martin F."/>
        </authorList>
    </citation>
    <scope>NUCLEOTIDE SEQUENCE</scope>
    <source>
        <strain evidence="1">FP105234-sp</strain>
    </source>
</reference>
<sequence length="407" mass="45540">MARAMPGVAKQHGKVHRTHRSQLPPLEASASTMSAHWRTTARTHWPTLEAVAASPEALSTVPAQQHPENPEQFTCTPVLTTTILSAEWPHGRNNGETMLDNTEKDAATGQERMPPHSENGFLPAQNITGGAPETLEDATAVFEATMDVFVKAVNSFRYDPMASFHRTATAHVQASRSRTSPDFADQRLARSTHRPLENGPIRARQYALGPSRDSHHLEQARPHDDAEQLVDAPSRDGGNPAEQQIPRPEGLRWKPGGKLNIQVAMGLDSSAASRHMYRHIVHSVHELATKAQINFSQTFREQEYDRLAKFYSVMRNKHDILWKYEDDWATKFLLQRYMGRRRYSNSKKPTTEESLLGKGTAPATAARTDKGKDNAANAKQSFSSDDDSKKDDEEQLADTEYDIWLGF</sequence>